<comment type="caution">
    <text evidence="11">The sequence shown here is derived from an EMBL/GenBank/DDBJ whole genome shotgun (WGS) entry which is preliminary data.</text>
</comment>
<dbReference type="InterPro" id="IPR013083">
    <property type="entry name" value="Znf_RING/FYVE/PHD"/>
</dbReference>
<evidence type="ECO:0000256" key="2">
    <source>
        <dbReference type="ARBA" id="ARBA00022692"/>
    </source>
</evidence>
<keyword evidence="12" id="KW-1185">Reference proteome</keyword>
<gene>
    <name evidence="11" type="ORF">AYO21_11736</name>
</gene>
<dbReference type="Pfam" id="PF12906">
    <property type="entry name" value="RINGv"/>
    <property type="match status" value="1"/>
</dbReference>
<dbReference type="InterPro" id="IPR011016">
    <property type="entry name" value="Znf_RING-CH"/>
</dbReference>
<evidence type="ECO:0000256" key="8">
    <source>
        <dbReference type="SAM" id="MobiDB-lite"/>
    </source>
</evidence>
<evidence type="ECO:0000256" key="1">
    <source>
        <dbReference type="ARBA" id="ARBA00004141"/>
    </source>
</evidence>
<evidence type="ECO:0000256" key="3">
    <source>
        <dbReference type="ARBA" id="ARBA00022723"/>
    </source>
</evidence>
<feature type="compositionally biased region" description="Polar residues" evidence="8">
    <location>
        <begin position="16"/>
        <end position="27"/>
    </location>
</feature>
<reference evidence="11 12" key="1">
    <citation type="submission" date="2016-03" db="EMBL/GenBank/DDBJ databases">
        <title>Draft genome sequence of the Fonsecaea monophora CBS 269.37.</title>
        <authorList>
            <person name="Bombassaro A."/>
            <person name="Vinicius W.A."/>
            <person name="De Hoog S."/>
            <person name="Sun J."/>
            <person name="Souza E.M."/>
            <person name="Raittz R.T."/>
            <person name="Costa F."/>
            <person name="Leao A.C."/>
            <person name="Tadra-Sfeir M.Z."/>
            <person name="Baura V."/>
            <person name="Balsanelli E."/>
            <person name="Pedrosa F.O."/>
            <person name="Moreno L.F."/>
            <person name="Steffens M.B."/>
            <person name="Xi L."/>
            <person name="Bocca A.L."/>
            <person name="Felipe M.S."/>
            <person name="Teixeira M."/>
            <person name="Telles Filho F.Q."/>
            <person name="Azevedo C.M."/>
            <person name="Gomes R."/>
            <person name="Vicente V.A."/>
        </authorList>
    </citation>
    <scope>NUCLEOTIDE SEQUENCE [LARGE SCALE GENOMIC DNA]</scope>
    <source>
        <strain evidence="11 12">CBS 269.37</strain>
    </source>
</reference>
<dbReference type="OrthoDB" id="5817083at2759"/>
<sequence length="644" mass="70837">MDSEGAETVVLDHTSADSAPTDNNAAPSPSPEDKTSRPPAPSRASTFGPKCWICMSDKSEDDPNNPPIWRSPCSCSLTAHEACLLDWVADLENPKNKNKNSGHILCPQCKSEIRILRPRSYVVDSYRALDRTLGKLVLPGLGLSFVGTLWAGAWFHGFQSVYLVFGHHDADRVFRYAIQRSEFAWMYSLIPVNLILARTDYADFALPGSSLILLSTQITDKFDIDMTIWPPLPSTVFACLPAMRSIYNWCYHKAFCDLNRKWLAEVQPRHNERGDVPGENGGDNNEDDVEEIVEEGEVVLQIDVNLNGEDDDEGLGDEQGAAAVNGANVQGQPENQHVRRILGRHDLVDGSGSIGQTILGALVFPAVAAGMGNLISCVLPSSWLTYNNYTNGRPGLLSTKWGRSVGILAKSVFPPHDSVFWLDLVRLQMHASSIRAALAHAFQITARPSLRRVIPTSFSLNSKATPQGATSSRLSFSTSAAQYAKKKGGGRPDRRITLIRYFLHHPTTLTPRPLRFSRNRYLRHWTIARAWNLYRHNLKKSRELELERQYNAMRDANEELRIGAGDGGRLFRKAQMKTGVWGIGGPGAASGPAARGRGGVPIEYARGLVEWVGSTGGLGAGVEEGAGEGSGSKAKIWDYAWKRH</sequence>
<dbReference type="EMBL" id="LVKK01000179">
    <property type="protein sequence ID" value="OAG34127.1"/>
    <property type="molecule type" value="Genomic_DNA"/>
</dbReference>
<feature type="transmembrane region" description="Helical" evidence="9">
    <location>
        <begin position="136"/>
        <end position="155"/>
    </location>
</feature>
<feature type="region of interest" description="Disordered" evidence="8">
    <location>
        <begin position="1"/>
        <end position="45"/>
    </location>
</feature>
<keyword evidence="4" id="KW-0863">Zinc-finger</keyword>
<evidence type="ECO:0000313" key="12">
    <source>
        <dbReference type="Proteomes" id="UP000077002"/>
    </source>
</evidence>
<accession>A0A177EQA6</accession>
<dbReference type="GeneID" id="34606824"/>
<dbReference type="SMART" id="SM00744">
    <property type="entry name" value="RINGv"/>
    <property type="match status" value="1"/>
</dbReference>
<evidence type="ECO:0000259" key="10">
    <source>
        <dbReference type="PROSITE" id="PS51292"/>
    </source>
</evidence>
<protein>
    <recommendedName>
        <fullName evidence="10">RING-CH-type domain-containing protein</fullName>
    </recommendedName>
</protein>
<dbReference type="Proteomes" id="UP000077002">
    <property type="component" value="Unassembled WGS sequence"/>
</dbReference>
<keyword evidence="6 9" id="KW-1133">Transmembrane helix</keyword>
<dbReference type="Gene3D" id="6.10.250.3440">
    <property type="match status" value="1"/>
</dbReference>
<evidence type="ECO:0000256" key="5">
    <source>
        <dbReference type="ARBA" id="ARBA00022833"/>
    </source>
</evidence>
<evidence type="ECO:0000256" key="4">
    <source>
        <dbReference type="ARBA" id="ARBA00022771"/>
    </source>
</evidence>
<dbReference type="SUPFAM" id="SSF57850">
    <property type="entry name" value="RING/U-box"/>
    <property type="match status" value="1"/>
</dbReference>
<proteinExistence type="predicted"/>
<dbReference type="GO" id="GO:0008270">
    <property type="term" value="F:zinc ion binding"/>
    <property type="evidence" value="ECO:0007669"/>
    <property type="project" value="UniProtKB-KW"/>
</dbReference>
<feature type="domain" description="RING-CH-type" evidence="10">
    <location>
        <begin position="43"/>
        <end position="116"/>
    </location>
</feature>
<name>A0A177EQA6_9EURO</name>
<evidence type="ECO:0000313" key="11">
    <source>
        <dbReference type="EMBL" id="OAG34127.1"/>
    </source>
</evidence>
<dbReference type="AlphaFoldDB" id="A0A177EQA6"/>
<evidence type="ECO:0000256" key="9">
    <source>
        <dbReference type="SAM" id="Phobius"/>
    </source>
</evidence>
<keyword evidence="3" id="KW-0479">Metal-binding</keyword>
<keyword evidence="5" id="KW-0862">Zinc</keyword>
<organism evidence="11 12">
    <name type="scientific">Fonsecaea monophora</name>
    <dbReference type="NCBI Taxonomy" id="254056"/>
    <lineage>
        <taxon>Eukaryota</taxon>
        <taxon>Fungi</taxon>
        <taxon>Dikarya</taxon>
        <taxon>Ascomycota</taxon>
        <taxon>Pezizomycotina</taxon>
        <taxon>Eurotiomycetes</taxon>
        <taxon>Chaetothyriomycetidae</taxon>
        <taxon>Chaetothyriales</taxon>
        <taxon>Herpotrichiellaceae</taxon>
        <taxon>Fonsecaea</taxon>
    </lineage>
</organism>
<keyword evidence="2 9" id="KW-0812">Transmembrane</keyword>
<dbReference type="PROSITE" id="PS51292">
    <property type="entry name" value="ZF_RING_CH"/>
    <property type="match status" value="1"/>
</dbReference>
<dbReference type="RefSeq" id="XP_022506079.1">
    <property type="nucleotide sequence ID" value="XM_022661620.1"/>
</dbReference>
<evidence type="ECO:0000256" key="7">
    <source>
        <dbReference type="ARBA" id="ARBA00023136"/>
    </source>
</evidence>
<dbReference type="PANTHER" id="PTHR46283">
    <property type="entry name" value="E3 UBIQUITIN-PROTEIN LIGASE MARCH5"/>
    <property type="match status" value="1"/>
</dbReference>
<evidence type="ECO:0000256" key="6">
    <source>
        <dbReference type="ARBA" id="ARBA00022989"/>
    </source>
</evidence>
<dbReference type="Gene3D" id="3.30.40.10">
    <property type="entry name" value="Zinc/RING finger domain, C3HC4 (zinc finger)"/>
    <property type="match status" value="1"/>
</dbReference>
<dbReference type="GO" id="GO:0016020">
    <property type="term" value="C:membrane"/>
    <property type="evidence" value="ECO:0007669"/>
    <property type="project" value="UniProtKB-SubCell"/>
</dbReference>
<keyword evidence="7 9" id="KW-0472">Membrane</keyword>
<comment type="subcellular location">
    <subcellularLocation>
        <location evidence="1">Membrane</location>
        <topology evidence="1">Multi-pass membrane protein</topology>
    </subcellularLocation>
</comment>